<dbReference type="AlphaFoldDB" id="A0A1G7SRQ3"/>
<reference evidence="2 3" key="1">
    <citation type="submission" date="2016-10" db="EMBL/GenBank/DDBJ databases">
        <authorList>
            <person name="de Groot N.N."/>
        </authorList>
    </citation>
    <scope>NUCLEOTIDE SEQUENCE [LARGE SCALE GENOMIC DNA]</scope>
    <source>
        <strain evidence="2 3">DSM 25584</strain>
    </source>
</reference>
<gene>
    <name evidence="2" type="ORF">SAMN05216241_107124</name>
</gene>
<dbReference type="RefSeq" id="WP_090020517.1">
    <property type="nucleotide sequence ID" value="NZ_FNCE01000007.1"/>
</dbReference>
<dbReference type="Gene3D" id="1.10.3990.20">
    <property type="entry name" value="protein bp1543"/>
    <property type="match status" value="1"/>
</dbReference>
<dbReference type="InterPro" id="IPR027373">
    <property type="entry name" value="RHH_dom"/>
</dbReference>
<protein>
    <submittedName>
        <fullName evidence="2">Ribbon-helix-helix domain-containing protein</fullName>
    </submittedName>
</protein>
<evidence type="ECO:0000313" key="2">
    <source>
        <dbReference type="EMBL" id="SDG25745.1"/>
    </source>
</evidence>
<evidence type="ECO:0000313" key="3">
    <source>
        <dbReference type="Proteomes" id="UP000199415"/>
    </source>
</evidence>
<dbReference type="OrthoDB" id="8479603at2"/>
<feature type="domain" description="Ribbon-helix-helix" evidence="1">
    <location>
        <begin position="13"/>
        <end position="72"/>
    </location>
</feature>
<proteinExistence type="predicted"/>
<accession>A0A1G7SRQ3</accession>
<dbReference type="Pfam" id="PF13467">
    <property type="entry name" value="RHH_4"/>
    <property type="match status" value="1"/>
</dbReference>
<dbReference type="InterPro" id="IPR038268">
    <property type="entry name" value="RHH_sf"/>
</dbReference>
<dbReference type="STRING" id="1082479.SAMN05216241_107124"/>
<keyword evidence="3" id="KW-1185">Reference proteome</keyword>
<name>A0A1G7SRQ3_9PROT</name>
<organism evidence="2 3">
    <name type="scientific">Limimonas halophila</name>
    <dbReference type="NCBI Taxonomy" id="1082479"/>
    <lineage>
        <taxon>Bacteria</taxon>
        <taxon>Pseudomonadati</taxon>
        <taxon>Pseudomonadota</taxon>
        <taxon>Alphaproteobacteria</taxon>
        <taxon>Rhodospirillales</taxon>
        <taxon>Rhodovibrionaceae</taxon>
        <taxon>Limimonas</taxon>
    </lineage>
</organism>
<sequence length="76" mass="8989">MTREREESDKISSNVTVNGRRTSLRLEREFWDGLYKIARDKKTSVNELVSHVDKLRSRQLTAAVRGFVLDYFRDNQ</sequence>
<evidence type="ECO:0000259" key="1">
    <source>
        <dbReference type="Pfam" id="PF13467"/>
    </source>
</evidence>
<dbReference type="Proteomes" id="UP000199415">
    <property type="component" value="Unassembled WGS sequence"/>
</dbReference>
<dbReference type="EMBL" id="FNCE01000007">
    <property type="protein sequence ID" value="SDG25745.1"/>
    <property type="molecule type" value="Genomic_DNA"/>
</dbReference>